<dbReference type="Proteomes" id="UP000245119">
    <property type="component" value="Linkage Group LG10"/>
</dbReference>
<feature type="compositionally biased region" description="Low complexity" evidence="2">
    <location>
        <begin position="369"/>
        <end position="381"/>
    </location>
</feature>
<dbReference type="AlphaFoldDB" id="A0A2T7NQM9"/>
<dbReference type="Pfam" id="PF00339">
    <property type="entry name" value="Arrestin_N"/>
    <property type="match status" value="1"/>
</dbReference>
<dbReference type="GO" id="GO:0015031">
    <property type="term" value="P:protein transport"/>
    <property type="evidence" value="ECO:0007669"/>
    <property type="project" value="TreeGrafter"/>
</dbReference>
<proteinExistence type="inferred from homology"/>
<dbReference type="Gene3D" id="2.60.40.640">
    <property type="match status" value="2"/>
</dbReference>
<feature type="domain" description="Arrestin C-terminal-like" evidence="3">
    <location>
        <begin position="1"/>
        <end position="150"/>
    </location>
</feature>
<dbReference type="SMART" id="SM01017">
    <property type="entry name" value="Arrestin_C"/>
    <property type="match status" value="2"/>
</dbReference>
<feature type="domain" description="Arrestin C-terminal-like" evidence="3">
    <location>
        <begin position="173"/>
        <end position="308"/>
    </location>
</feature>
<evidence type="ECO:0000256" key="1">
    <source>
        <dbReference type="ARBA" id="ARBA00005298"/>
    </source>
</evidence>
<reference evidence="4 5" key="1">
    <citation type="submission" date="2018-04" db="EMBL/GenBank/DDBJ databases">
        <title>The genome of golden apple snail Pomacea canaliculata provides insight into stress tolerance and invasive adaptation.</title>
        <authorList>
            <person name="Liu C."/>
            <person name="Liu B."/>
            <person name="Ren Y."/>
            <person name="Zhang Y."/>
            <person name="Wang H."/>
            <person name="Li S."/>
            <person name="Jiang F."/>
            <person name="Yin L."/>
            <person name="Zhang G."/>
            <person name="Qian W."/>
            <person name="Fan W."/>
        </authorList>
    </citation>
    <scope>NUCLEOTIDE SEQUENCE [LARGE SCALE GENOMIC DNA]</scope>
    <source>
        <strain evidence="4">SZHN2017</strain>
        <tissue evidence="4">Muscle</tissue>
    </source>
</reference>
<organism evidence="4 5">
    <name type="scientific">Pomacea canaliculata</name>
    <name type="common">Golden apple snail</name>
    <dbReference type="NCBI Taxonomy" id="400727"/>
    <lineage>
        <taxon>Eukaryota</taxon>
        <taxon>Metazoa</taxon>
        <taxon>Spiralia</taxon>
        <taxon>Lophotrochozoa</taxon>
        <taxon>Mollusca</taxon>
        <taxon>Gastropoda</taxon>
        <taxon>Caenogastropoda</taxon>
        <taxon>Architaenioglossa</taxon>
        <taxon>Ampullarioidea</taxon>
        <taxon>Ampullariidae</taxon>
        <taxon>Pomacea</taxon>
    </lineage>
</organism>
<keyword evidence="5" id="KW-1185">Reference proteome</keyword>
<dbReference type="Pfam" id="PF02752">
    <property type="entry name" value="Arrestin_C"/>
    <property type="match status" value="1"/>
</dbReference>
<dbReference type="InterPro" id="IPR011022">
    <property type="entry name" value="Arrestin_C-like"/>
</dbReference>
<dbReference type="InterPro" id="IPR050357">
    <property type="entry name" value="Arrestin_domain-protein"/>
</dbReference>
<evidence type="ECO:0000259" key="3">
    <source>
        <dbReference type="SMART" id="SM01017"/>
    </source>
</evidence>
<evidence type="ECO:0000313" key="5">
    <source>
        <dbReference type="Proteomes" id="UP000245119"/>
    </source>
</evidence>
<gene>
    <name evidence="4" type="ORF">C0Q70_16751</name>
</gene>
<dbReference type="EMBL" id="PZQS01000010">
    <property type="protein sequence ID" value="PVD23479.1"/>
    <property type="molecule type" value="Genomic_DNA"/>
</dbReference>
<dbReference type="SUPFAM" id="SSF81296">
    <property type="entry name" value="E set domains"/>
    <property type="match status" value="2"/>
</dbReference>
<comment type="caution">
    <text evidence="4">The sequence shown here is derived from an EMBL/GenBank/DDBJ whole genome shotgun (WGS) entry which is preliminary data.</text>
</comment>
<dbReference type="InterPro" id="IPR014752">
    <property type="entry name" value="Arrestin-like_C"/>
</dbReference>
<protein>
    <recommendedName>
        <fullName evidence="3">Arrestin C-terminal-like domain-containing protein</fullName>
    </recommendedName>
</protein>
<comment type="similarity">
    <text evidence="1">Belongs to the arrestin family.</text>
</comment>
<feature type="region of interest" description="Disordered" evidence="2">
    <location>
        <begin position="494"/>
        <end position="526"/>
    </location>
</feature>
<evidence type="ECO:0000313" key="4">
    <source>
        <dbReference type="EMBL" id="PVD23479.1"/>
    </source>
</evidence>
<dbReference type="InterPro" id="IPR011021">
    <property type="entry name" value="Arrestin-like_N"/>
</dbReference>
<evidence type="ECO:0000256" key="2">
    <source>
        <dbReference type="SAM" id="MobiDB-lite"/>
    </source>
</evidence>
<feature type="region of interest" description="Disordered" evidence="2">
    <location>
        <begin position="369"/>
        <end position="400"/>
    </location>
</feature>
<dbReference type="OMA" id="HTEWKIN"/>
<dbReference type="GO" id="GO:0005737">
    <property type="term" value="C:cytoplasm"/>
    <property type="evidence" value="ECO:0007669"/>
    <property type="project" value="TreeGrafter"/>
</dbReference>
<name>A0A2T7NQM9_POMCA</name>
<dbReference type="PANTHER" id="PTHR11188">
    <property type="entry name" value="ARRESTIN DOMAIN CONTAINING PROTEIN"/>
    <property type="match status" value="1"/>
</dbReference>
<accession>A0A2T7NQM9</accession>
<dbReference type="PANTHER" id="PTHR11188:SF144">
    <property type="entry name" value="ARRESTIN C-TERMINAL-LIKE DOMAIN-CONTAINING PROTEIN"/>
    <property type="match status" value="1"/>
</dbReference>
<dbReference type="STRING" id="400727.A0A2T7NQM9"/>
<dbReference type="OrthoDB" id="7785529at2759"/>
<sequence length="526" mass="58495">MDFLKSFELDLDREVYYAGETVTGRVVVENSENMRIKGVRLHFRGKAHTEWKINRAGERRTVRQDEHYIDERRLLWGRESGDEDTPIPILPRGIHTYPFEFKLPESALPCSFESKYGTIRYYIRVTLDIPYASCPQGVKYFTIIGPHIDCMDERLLAPAVAVAKRNTCILCCGKGPLLLRGSLERTGYCCGENVRLKLEIQNGGDYDAWADCKLIQHVEFFINKGVLGLSKEVHHAIVEVESERVRAHHTSTLHSLSERCHVPVCPPTMLGVSGLVQIYYSLKLCLNTEAEREVTEIEFPVTIATLPFRIPNSPMPDIHYDVPVENVEGGNYISSEFQMGQVYMGDDHDSEMDKVVLYRPVYVTVRSSRPPSVCRSSGGSRTNLLQVPGSSRGRSLSRSRENVTVYANGSRHGSREDVSTLSRVRLDSSEDRMSRFSDDDLPGLVKGSRGAEAERVPLMSSHHATFTIGAEGLRTATGSAAASVGVTAAAAAATSPIKRQREEGSEGQGLNWALPLELMDNSQSGV</sequence>
<dbReference type="InterPro" id="IPR014756">
    <property type="entry name" value="Ig_E-set"/>
</dbReference>